<dbReference type="PANTHER" id="PTHR43434:SF1">
    <property type="entry name" value="PHOSPHOGLYCOLATE PHOSPHATASE"/>
    <property type="match status" value="1"/>
</dbReference>
<dbReference type="SFLD" id="SFLDS00003">
    <property type="entry name" value="Haloacid_Dehalogenase"/>
    <property type="match status" value="1"/>
</dbReference>
<organism evidence="1 2">
    <name type="scientific">Trueperella bialowiezensis</name>
    <dbReference type="NCBI Taxonomy" id="312285"/>
    <lineage>
        <taxon>Bacteria</taxon>
        <taxon>Bacillati</taxon>
        <taxon>Actinomycetota</taxon>
        <taxon>Actinomycetes</taxon>
        <taxon>Actinomycetales</taxon>
        <taxon>Actinomycetaceae</taxon>
        <taxon>Trueperella</taxon>
    </lineage>
</organism>
<protein>
    <submittedName>
        <fullName evidence="1">Phosphoglycolate phosphatase</fullName>
    </submittedName>
</protein>
<dbReference type="SFLD" id="SFLDG01129">
    <property type="entry name" value="C1.5:_HAD__Beta-PGM__Phosphata"/>
    <property type="match status" value="1"/>
</dbReference>
<dbReference type="RefSeq" id="WP_126416607.1">
    <property type="nucleotide sequence ID" value="NZ_LR134476.1"/>
</dbReference>
<dbReference type="PANTHER" id="PTHR43434">
    <property type="entry name" value="PHOSPHOGLYCOLATE PHOSPHATASE"/>
    <property type="match status" value="1"/>
</dbReference>
<keyword evidence="2" id="KW-1185">Reference proteome</keyword>
<accession>A0A3S5EW35</accession>
<dbReference type="Gene3D" id="3.40.50.1000">
    <property type="entry name" value="HAD superfamily/HAD-like"/>
    <property type="match status" value="1"/>
</dbReference>
<dbReference type="KEGG" id="tbw:NCTC13354_01216"/>
<dbReference type="GO" id="GO:0005829">
    <property type="term" value="C:cytosol"/>
    <property type="evidence" value="ECO:0007669"/>
    <property type="project" value="TreeGrafter"/>
</dbReference>
<dbReference type="InterPro" id="IPR036412">
    <property type="entry name" value="HAD-like_sf"/>
</dbReference>
<dbReference type="Pfam" id="PF00702">
    <property type="entry name" value="Hydrolase"/>
    <property type="match status" value="1"/>
</dbReference>
<reference evidence="1 2" key="1">
    <citation type="submission" date="2018-12" db="EMBL/GenBank/DDBJ databases">
        <authorList>
            <consortium name="Pathogen Informatics"/>
        </authorList>
    </citation>
    <scope>NUCLEOTIDE SEQUENCE [LARGE SCALE GENOMIC DNA]</scope>
    <source>
        <strain evidence="1 2">NCTC13354</strain>
    </source>
</reference>
<evidence type="ECO:0000313" key="1">
    <source>
        <dbReference type="EMBL" id="VEI13501.1"/>
    </source>
</evidence>
<name>A0A3S5EW35_9ACTO</name>
<dbReference type="GO" id="GO:0008967">
    <property type="term" value="F:phosphoglycolate phosphatase activity"/>
    <property type="evidence" value="ECO:0007669"/>
    <property type="project" value="TreeGrafter"/>
</dbReference>
<dbReference type="InterPro" id="IPR050155">
    <property type="entry name" value="HAD-like_hydrolase_sf"/>
</dbReference>
<evidence type="ECO:0000313" key="2">
    <source>
        <dbReference type="Proteomes" id="UP000269542"/>
    </source>
</evidence>
<sequence>MASAPQSQRDLDHRALYPTHVEPGLPGPKGLLLDFGGVIVQDSPIEGWAPKVAAEIHKILVDADADVVDIDRIEADVDAGETAVKLFRDSQSRLMFPKEPSHEEYVLGYIAADWPYAAREAIRPHTSQIAYWVSDWKSQRTQRPGIADLLAYCKETGIPVAIVSNALCGQVHRDHIRQFGFEDAIAAEIYSDEYGIRKPNPELIWLGAAAIDCQPSECWYVGDHVDRDVLCGQRARVAASVLMPAPGAPKRPFRVLARPQVQVADPACLLDVLRELASN</sequence>
<dbReference type="OrthoDB" id="4954868at2"/>
<gene>
    <name evidence="1" type="ORF">NCTC13354_01216</name>
</gene>
<dbReference type="AlphaFoldDB" id="A0A3S5EW35"/>
<dbReference type="InterPro" id="IPR023214">
    <property type="entry name" value="HAD_sf"/>
</dbReference>
<dbReference type="EMBL" id="LR134476">
    <property type="protein sequence ID" value="VEI13501.1"/>
    <property type="molecule type" value="Genomic_DNA"/>
</dbReference>
<dbReference type="Proteomes" id="UP000269542">
    <property type="component" value="Chromosome"/>
</dbReference>
<proteinExistence type="predicted"/>
<dbReference type="SUPFAM" id="SSF56784">
    <property type="entry name" value="HAD-like"/>
    <property type="match status" value="1"/>
</dbReference>
<dbReference type="GO" id="GO:0006281">
    <property type="term" value="P:DNA repair"/>
    <property type="evidence" value="ECO:0007669"/>
    <property type="project" value="TreeGrafter"/>
</dbReference>